<comment type="caution">
    <text evidence="2">The sequence shown here is derived from an EMBL/GenBank/DDBJ whole genome shotgun (WGS) entry which is preliminary data.</text>
</comment>
<organism evidence="2 3">
    <name type="scientific">Albula glossodonta</name>
    <name type="common">roundjaw bonefish</name>
    <dbReference type="NCBI Taxonomy" id="121402"/>
    <lineage>
        <taxon>Eukaryota</taxon>
        <taxon>Metazoa</taxon>
        <taxon>Chordata</taxon>
        <taxon>Craniata</taxon>
        <taxon>Vertebrata</taxon>
        <taxon>Euteleostomi</taxon>
        <taxon>Actinopterygii</taxon>
        <taxon>Neopterygii</taxon>
        <taxon>Teleostei</taxon>
        <taxon>Albuliformes</taxon>
        <taxon>Albulidae</taxon>
        <taxon>Albula</taxon>
    </lineage>
</organism>
<feature type="region of interest" description="Disordered" evidence="1">
    <location>
        <begin position="1"/>
        <end position="29"/>
    </location>
</feature>
<reference evidence="2" key="1">
    <citation type="thesis" date="2021" institute="BYU ScholarsArchive" country="Provo, UT, USA">
        <title>Applications of and Algorithms for Genome Assembly and Genomic Analyses with an Emphasis on Marine Teleosts.</title>
        <authorList>
            <person name="Pickett B.D."/>
        </authorList>
    </citation>
    <scope>NUCLEOTIDE SEQUENCE</scope>
    <source>
        <strain evidence="2">HI-2016</strain>
    </source>
</reference>
<keyword evidence="3" id="KW-1185">Reference proteome</keyword>
<evidence type="ECO:0008006" key="4">
    <source>
        <dbReference type="Google" id="ProtNLM"/>
    </source>
</evidence>
<evidence type="ECO:0000313" key="2">
    <source>
        <dbReference type="EMBL" id="KAG9340088.1"/>
    </source>
</evidence>
<dbReference type="EMBL" id="JAFBMS010000046">
    <property type="protein sequence ID" value="KAG9340088.1"/>
    <property type="molecule type" value="Genomic_DNA"/>
</dbReference>
<dbReference type="OrthoDB" id="10254721at2759"/>
<proteinExistence type="predicted"/>
<accession>A0A8T2NRA8</accession>
<dbReference type="PANTHER" id="PTHR12153:SF18">
    <property type="entry name" value="SELENOPROTEIN O"/>
    <property type="match status" value="1"/>
</dbReference>
<dbReference type="PANTHER" id="PTHR12153">
    <property type="entry name" value="SELENOPROTEIN O"/>
    <property type="match status" value="1"/>
</dbReference>
<evidence type="ECO:0000256" key="1">
    <source>
        <dbReference type="SAM" id="MobiDB-lite"/>
    </source>
</evidence>
<feature type="region of interest" description="Disordered" evidence="1">
    <location>
        <begin position="87"/>
        <end position="113"/>
    </location>
</feature>
<sequence length="113" mass="12817">MNRSECQSARPRTGTEDDSDADRQRRMKRVNPRYVLRNWMAESAIRKAEKNDFSEVEETGESLVTLLCDIGPQVQVLQQVLRQPFQEQEAAERAGYASRPPGWAQSLSVSCSS</sequence>
<dbReference type="AlphaFoldDB" id="A0A8T2NRA8"/>
<evidence type="ECO:0000313" key="3">
    <source>
        <dbReference type="Proteomes" id="UP000824540"/>
    </source>
</evidence>
<gene>
    <name evidence="2" type="ORF">JZ751_022010</name>
</gene>
<protein>
    <recommendedName>
        <fullName evidence="4">Selenoprotein O</fullName>
    </recommendedName>
</protein>
<dbReference type="Proteomes" id="UP000824540">
    <property type="component" value="Unassembled WGS sequence"/>
</dbReference>
<name>A0A8T2NRA8_9TELE</name>